<name>A0A1J1I229_9DIPT</name>
<gene>
    <name evidence="1" type="ORF">CLUMA_CG007885</name>
</gene>
<keyword evidence="2" id="KW-1185">Reference proteome</keyword>
<dbReference type="AlphaFoldDB" id="A0A1J1I229"/>
<accession>A0A1J1I229</accession>
<organism evidence="1 2">
    <name type="scientific">Clunio marinus</name>
    <dbReference type="NCBI Taxonomy" id="568069"/>
    <lineage>
        <taxon>Eukaryota</taxon>
        <taxon>Metazoa</taxon>
        <taxon>Ecdysozoa</taxon>
        <taxon>Arthropoda</taxon>
        <taxon>Hexapoda</taxon>
        <taxon>Insecta</taxon>
        <taxon>Pterygota</taxon>
        <taxon>Neoptera</taxon>
        <taxon>Endopterygota</taxon>
        <taxon>Diptera</taxon>
        <taxon>Nematocera</taxon>
        <taxon>Chironomoidea</taxon>
        <taxon>Chironomidae</taxon>
        <taxon>Clunio</taxon>
    </lineage>
</organism>
<protein>
    <submittedName>
        <fullName evidence="1">CLUMA_CG007885, isoform A</fullName>
    </submittedName>
</protein>
<proteinExistence type="predicted"/>
<evidence type="ECO:0000313" key="1">
    <source>
        <dbReference type="EMBL" id="CRK94376.1"/>
    </source>
</evidence>
<evidence type="ECO:0000313" key="2">
    <source>
        <dbReference type="Proteomes" id="UP000183832"/>
    </source>
</evidence>
<reference evidence="1 2" key="1">
    <citation type="submission" date="2015-04" db="EMBL/GenBank/DDBJ databases">
        <authorList>
            <person name="Syromyatnikov M.Y."/>
            <person name="Popov V.N."/>
        </authorList>
    </citation>
    <scope>NUCLEOTIDE SEQUENCE [LARGE SCALE GENOMIC DNA]</scope>
</reference>
<dbReference type="EMBL" id="CVRI01000038">
    <property type="protein sequence ID" value="CRK94376.1"/>
    <property type="molecule type" value="Genomic_DNA"/>
</dbReference>
<sequence length="99" mass="11478">MEVLLQAFSLFSESSRHKGKILQTFSHCHLVYKRMCCKSCSKVFCLKEFPSEIEVNRKFSRSEGMTVLMKLKELNEKTILIVSTNVEVISKEKNIKAIF</sequence>
<dbReference type="Proteomes" id="UP000183832">
    <property type="component" value="Unassembled WGS sequence"/>
</dbReference>